<dbReference type="KEGG" id="cne:CNK03270"/>
<evidence type="ECO:0000313" key="2">
    <source>
        <dbReference type="EMBL" id="AAW46235.2"/>
    </source>
</evidence>
<feature type="signal peptide" evidence="1">
    <location>
        <begin position="1"/>
        <end position="18"/>
    </location>
</feature>
<accession>Q5K944</accession>
<dbReference type="VEuPathDB" id="FungiDB:CNK03270"/>
<gene>
    <name evidence="2" type="ordered locus">CNK03270</name>
</gene>
<dbReference type="OrthoDB" id="2573925at2759"/>
<feature type="chain" id="PRO_5006744908" evidence="1">
    <location>
        <begin position="19"/>
        <end position="191"/>
    </location>
</feature>
<evidence type="ECO:0000313" key="3">
    <source>
        <dbReference type="Proteomes" id="UP000002149"/>
    </source>
</evidence>
<proteinExistence type="predicted"/>
<dbReference type="EMBL" id="AE017351">
    <property type="protein sequence ID" value="AAW46235.2"/>
    <property type="molecule type" value="Genomic_DNA"/>
</dbReference>
<dbReference type="PaxDb" id="214684-Q5K944"/>
<keyword evidence="3" id="KW-1185">Reference proteome</keyword>
<dbReference type="RefSeq" id="XP_024513748.1">
    <property type="nucleotide sequence ID" value="XM_024658114.1"/>
</dbReference>
<sequence>MRTLTLLLSFGLLTSAIAAPAAHPRIPAFFLKDPLSIHRKSSIPPPAAGDDELIKTAIKSLPYDLETEFTDDSGLVRFASPSSTSASSSSKSPVVQIEMDAYEAEDAETEDTCANVCGVTRVEGAKSEQEALCSPAGLKATYACALCMDKVWSDKTWENSALAEYERIASACEGGDSSQRPIRRRSSPGSA</sequence>
<dbReference type="InParanoid" id="Q5K944"/>
<dbReference type="HOGENOM" id="CLU_2399614_0_0_1"/>
<protein>
    <submittedName>
        <fullName evidence="2">Expressed protein</fullName>
    </submittedName>
</protein>
<name>Q5K944_CRYD1</name>
<organism evidence="2 3">
    <name type="scientific">Cryptococcus deneoformans (strain JEC21 / ATCC MYA-565)</name>
    <name type="common">Cryptococcus neoformans var. neoformans serotype D</name>
    <dbReference type="NCBI Taxonomy" id="214684"/>
    <lineage>
        <taxon>Eukaryota</taxon>
        <taxon>Fungi</taxon>
        <taxon>Dikarya</taxon>
        <taxon>Basidiomycota</taxon>
        <taxon>Agaricomycotina</taxon>
        <taxon>Tremellomycetes</taxon>
        <taxon>Tremellales</taxon>
        <taxon>Cryptococcaceae</taxon>
        <taxon>Cryptococcus</taxon>
        <taxon>Cryptococcus neoformans species complex</taxon>
    </lineage>
</organism>
<reference evidence="2 3" key="1">
    <citation type="journal article" date="2005" name="Science">
        <title>The genome of the basidiomycetous yeast and human pathogen Cryptococcus neoformans.</title>
        <authorList>
            <person name="Loftus B.J."/>
            <person name="Fung E."/>
            <person name="Roncaglia P."/>
            <person name="Rowley D."/>
            <person name="Amedeo P."/>
            <person name="Bruno D."/>
            <person name="Vamathevan J."/>
            <person name="Miranda M."/>
            <person name="Anderson I.J."/>
            <person name="Fraser J.A."/>
            <person name="Allen J.E."/>
            <person name="Bosdet I.E."/>
            <person name="Brent M.R."/>
            <person name="Chiu R."/>
            <person name="Doering T.L."/>
            <person name="Donlin M.J."/>
            <person name="D'Souza C.A."/>
            <person name="Fox D.S."/>
            <person name="Grinberg V."/>
            <person name="Fu J."/>
            <person name="Fukushima M."/>
            <person name="Haas B.J."/>
            <person name="Huang J.C."/>
            <person name="Janbon G."/>
            <person name="Jones S.J."/>
            <person name="Koo H.L."/>
            <person name="Krzywinski M.I."/>
            <person name="Kwon-Chung J.K."/>
            <person name="Lengeler K.B."/>
            <person name="Maiti R."/>
            <person name="Marra M.A."/>
            <person name="Marra R.E."/>
            <person name="Mathewson C.A."/>
            <person name="Mitchell T.G."/>
            <person name="Pertea M."/>
            <person name="Riggs F.R."/>
            <person name="Salzberg S.L."/>
            <person name="Schein J.E."/>
            <person name="Shvartsbeyn A."/>
            <person name="Shin H."/>
            <person name="Shumway M."/>
            <person name="Specht C.A."/>
            <person name="Suh B.B."/>
            <person name="Tenney A."/>
            <person name="Utterback T.R."/>
            <person name="Wickes B.L."/>
            <person name="Wortman J.R."/>
            <person name="Wye N.H."/>
            <person name="Kronstad J.W."/>
            <person name="Lodge J.K."/>
            <person name="Heitman J."/>
            <person name="Davis R.W."/>
            <person name="Fraser C.M."/>
            <person name="Hyman R.W."/>
        </authorList>
    </citation>
    <scope>NUCLEOTIDE SEQUENCE [LARGE SCALE GENOMIC DNA]</scope>
    <source>
        <strain evidence="3">JEC21 / ATCC MYA-565</strain>
    </source>
</reference>
<dbReference type="AlphaFoldDB" id="Q5K944"/>
<dbReference type="Proteomes" id="UP000002149">
    <property type="component" value="Chromosome 11"/>
</dbReference>
<dbReference type="eggNOG" id="ENOG502RBFE">
    <property type="taxonomic scope" value="Eukaryota"/>
</dbReference>
<dbReference type="GeneID" id="3254499"/>
<evidence type="ECO:0000256" key="1">
    <source>
        <dbReference type="SAM" id="SignalP"/>
    </source>
</evidence>
<keyword evidence="1" id="KW-0732">Signal</keyword>